<dbReference type="GO" id="GO:0005524">
    <property type="term" value="F:ATP binding"/>
    <property type="evidence" value="ECO:0007669"/>
    <property type="project" value="UniProtKB-KW"/>
</dbReference>
<reference evidence="6 7" key="1">
    <citation type="submission" date="2016-10" db="EMBL/GenBank/DDBJ databases">
        <authorList>
            <person name="de Groot N.N."/>
        </authorList>
    </citation>
    <scope>NUCLEOTIDE SEQUENCE [LARGE SCALE GENOMIC DNA]</scope>
    <source>
        <strain evidence="6 7">DSM 15019</strain>
    </source>
</reference>
<dbReference type="PANTHER" id="PTHR42781">
    <property type="entry name" value="SPERMIDINE/PUTRESCINE IMPORT ATP-BINDING PROTEIN POTA"/>
    <property type="match status" value="1"/>
</dbReference>
<dbReference type="InterPro" id="IPR003439">
    <property type="entry name" value="ABC_transporter-like_ATP-bd"/>
</dbReference>
<dbReference type="SUPFAM" id="SSF52540">
    <property type="entry name" value="P-loop containing nucleoside triphosphate hydrolases"/>
    <property type="match status" value="1"/>
</dbReference>
<dbReference type="GO" id="GO:0016887">
    <property type="term" value="F:ATP hydrolysis activity"/>
    <property type="evidence" value="ECO:0007669"/>
    <property type="project" value="InterPro"/>
</dbReference>
<dbReference type="InterPro" id="IPR013611">
    <property type="entry name" value="Transp-assoc_OB_typ2"/>
</dbReference>
<dbReference type="RefSeq" id="WP_060921344.1">
    <property type="nucleotide sequence ID" value="NZ_LT629770.1"/>
</dbReference>
<dbReference type="GO" id="GO:0015418">
    <property type="term" value="F:ABC-type quaternary ammonium compound transporting activity"/>
    <property type="evidence" value="ECO:0007669"/>
    <property type="project" value="UniProtKB-EC"/>
</dbReference>
<evidence type="ECO:0000259" key="5">
    <source>
        <dbReference type="PROSITE" id="PS50893"/>
    </source>
</evidence>
<dbReference type="GO" id="GO:0043190">
    <property type="term" value="C:ATP-binding cassette (ABC) transporter complex"/>
    <property type="evidence" value="ECO:0007669"/>
    <property type="project" value="InterPro"/>
</dbReference>
<keyword evidence="2" id="KW-0547">Nucleotide-binding</keyword>
<dbReference type="InterPro" id="IPR050093">
    <property type="entry name" value="ABC_SmlMolc_Importer"/>
</dbReference>
<dbReference type="InterPro" id="IPR008995">
    <property type="entry name" value="Mo/tungstate-bd_C_term_dom"/>
</dbReference>
<evidence type="ECO:0000256" key="2">
    <source>
        <dbReference type="ARBA" id="ARBA00022741"/>
    </source>
</evidence>
<dbReference type="AlphaFoldDB" id="A0A1H1SR22"/>
<dbReference type="InterPro" id="IPR027417">
    <property type="entry name" value="P-loop_NTPase"/>
</dbReference>
<dbReference type="SMART" id="SM00382">
    <property type="entry name" value="AAA"/>
    <property type="match status" value="1"/>
</dbReference>
<dbReference type="FunFam" id="3.40.50.300:FF:000425">
    <property type="entry name" value="Probable ABC transporter, ATP-binding subunit"/>
    <property type="match status" value="1"/>
</dbReference>
<dbReference type="EMBL" id="LT629770">
    <property type="protein sequence ID" value="SDS50303.1"/>
    <property type="molecule type" value="Genomic_DNA"/>
</dbReference>
<dbReference type="GeneID" id="36298388"/>
<gene>
    <name evidence="6" type="ORF">SAMN04489809_1997</name>
</gene>
<sequence>MTTLTITALTKDFKGTKVLKGIDLSMRSGEFVSLLGPSGCGKTTLLRCIAGLESPTSGTIEIAGQDVTKLPPEKRHLGMMFQSYALFPHMSVAENVRFGLRMSGEKSKAEQKELAVRALERVQMGHLADRMPAQLSGGQQQRVALARAIAFEPRVLLLDEPLSNLDARLREDMQVELKELHRTLGLTTVFVTHDQEEAMSLSDRIVLMNGGIIEQEGAPAELYSAPLTTFAADFIGAANLLPATRSGAIATLDGTAVQVPLTGAGPDGSGEVVLRQEDLHLSPAVGPGAPVPVEVIAHVYRGADVVYIVELAGRRLRVVRPRHEDPLPEGAAGLGWRDGAVLWIPAA</sequence>
<keyword evidence="3 6" id="KW-0067">ATP-binding</keyword>
<evidence type="ECO:0000256" key="4">
    <source>
        <dbReference type="ARBA" id="ARBA00066388"/>
    </source>
</evidence>
<keyword evidence="1" id="KW-0813">Transport</keyword>
<dbReference type="InterPro" id="IPR017871">
    <property type="entry name" value="ABC_transporter-like_CS"/>
</dbReference>
<dbReference type="PANTHER" id="PTHR42781:SF4">
    <property type="entry name" value="SPERMIDINE_PUTRESCINE IMPORT ATP-BINDING PROTEIN POTA"/>
    <property type="match status" value="1"/>
</dbReference>
<dbReference type="Pfam" id="PF08402">
    <property type="entry name" value="TOBE_2"/>
    <property type="match status" value="1"/>
</dbReference>
<organism evidence="6 7">
    <name type="scientific">Microbacterium paraoxydans</name>
    <dbReference type="NCBI Taxonomy" id="199592"/>
    <lineage>
        <taxon>Bacteria</taxon>
        <taxon>Bacillati</taxon>
        <taxon>Actinomycetota</taxon>
        <taxon>Actinomycetes</taxon>
        <taxon>Micrococcales</taxon>
        <taxon>Microbacteriaceae</taxon>
        <taxon>Microbacterium</taxon>
    </lineage>
</organism>
<proteinExistence type="predicted"/>
<dbReference type="SUPFAM" id="SSF50331">
    <property type="entry name" value="MOP-like"/>
    <property type="match status" value="1"/>
</dbReference>
<dbReference type="InterPro" id="IPR003593">
    <property type="entry name" value="AAA+_ATPase"/>
</dbReference>
<dbReference type="Pfam" id="PF00005">
    <property type="entry name" value="ABC_tran"/>
    <property type="match status" value="1"/>
</dbReference>
<feature type="domain" description="ABC transporter" evidence="5">
    <location>
        <begin position="4"/>
        <end position="235"/>
    </location>
</feature>
<dbReference type="PROSITE" id="PS50893">
    <property type="entry name" value="ABC_TRANSPORTER_2"/>
    <property type="match status" value="1"/>
</dbReference>
<dbReference type="Gene3D" id="3.40.50.300">
    <property type="entry name" value="P-loop containing nucleotide triphosphate hydrolases"/>
    <property type="match status" value="1"/>
</dbReference>
<dbReference type="Proteomes" id="UP000182126">
    <property type="component" value="Chromosome I"/>
</dbReference>
<dbReference type="PROSITE" id="PS00211">
    <property type="entry name" value="ABC_TRANSPORTER_1"/>
    <property type="match status" value="1"/>
</dbReference>
<protein>
    <recommendedName>
        <fullName evidence="4">ABC-type quaternary amine transporter</fullName>
        <ecNumber evidence="4">7.6.2.9</ecNumber>
    </recommendedName>
</protein>
<evidence type="ECO:0000313" key="7">
    <source>
        <dbReference type="Proteomes" id="UP000182126"/>
    </source>
</evidence>
<accession>A0A1H1SR22</accession>
<dbReference type="eggNOG" id="COG3842">
    <property type="taxonomic scope" value="Bacteria"/>
</dbReference>
<evidence type="ECO:0000256" key="3">
    <source>
        <dbReference type="ARBA" id="ARBA00022840"/>
    </source>
</evidence>
<evidence type="ECO:0000313" key="6">
    <source>
        <dbReference type="EMBL" id="SDS50303.1"/>
    </source>
</evidence>
<name>A0A1H1SR22_9MICO</name>
<dbReference type="EC" id="7.6.2.9" evidence="4"/>
<evidence type="ECO:0000256" key="1">
    <source>
        <dbReference type="ARBA" id="ARBA00022448"/>
    </source>
</evidence>